<feature type="transmembrane region" description="Helical" evidence="1">
    <location>
        <begin position="57"/>
        <end position="76"/>
    </location>
</feature>
<protein>
    <submittedName>
        <fullName evidence="2">Uncharacterized protein</fullName>
    </submittedName>
</protein>
<accession>A0A1R1XET0</accession>
<organism evidence="2 3">
    <name type="scientific">Smittium culicis</name>
    <dbReference type="NCBI Taxonomy" id="133412"/>
    <lineage>
        <taxon>Eukaryota</taxon>
        <taxon>Fungi</taxon>
        <taxon>Fungi incertae sedis</taxon>
        <taxon>Zoopagomycota</taxon>
        <taxon>Kickxellomycotina</taxon>
        <taxon>Harpellomycetes</taxon>
        <taxon>Harpellales</taxon>
        <taxon>Legeriomycetaceae</taxon>
        <taxon>Smittium</taxon>
    </lineage>
</organism>
<keyword evidence="1" id="KW-1133">Transmembrane helix</keyword>
<reference evidence="2 3" key="1">
    <citation type="submission" date="2017-01" db="EMBL/GenBank/DDBJ databases">
        <authorList>
            <person name="Mah S.A."/>
            <person name="Swanson W.J."/>
            <person name="Moy G.W."/>
            <person name="Vacquier V.D."/>
        </authorList>
    </citation>
    <scope>NUCLEOTIDE SEQUENCE [LARGE SCALE GENOMIC DNA]</scope>
    <source>
        <strain evidence="2 3">GSMNP</strain>
    </source>
</reference>
<comment type="caution">
    <text evidence="2">The sequence shown here is derived from an EMBL/GenBank/DDBJ whole genome shotgun (WGS) entry which is preliminary data.</text>
</comment>
<keyword evidence="1" id="KW-0472">Membrane</keyword>
<evidence type="ECO:0000313" key="2">
    <source>
        <dbReference type="EMBL" id="OMJ13145.1"/>
    </source>
</evidence>
<dbReference type="Proteomes" id="UP000187283">
    <property type="component" value="Unassembled WGS sequence"/>
</dbReference>
<gene>
    <name evidence="2" type="ORF">AYI70_g8685</name>
</gene>
<keyword evidence="3" id="KW-1185">Reference proteome</keyword>
<name>A0A1R1XET0_9FUNG</name>
<evidence type="ECO:0000256" key="1">
    <source>
        <dbReference type="SAM" id="Phobius"/>
    </source>
</evidence>
<dbReference type="EMBL" id="LSSN01003614">
    <property type="protein sequence ID" value="OMJ13145.1"/>
    <property type="molecule type" value="Genomic_DNA"/>
</dbReference>
<evidence type="ECO:0000313" key="3">
    <source>
        <dbReference type="Proteomes" id="UP000187283"/>
    </source>
</evidence>
<proteinExistence type="predicted"/>
<keyword evidence="1" id="KW-0812">Transmembrane</keyword>
<sequence>MNICSRNTKLEKIQKRENRLELEILSAKWKLIKGTIICTLARLLYRLKNQKNQKKKLSRAALFLVSTFLPSASFSFTHSPCVVTATV</sequence>
<dbReference type="AlphaFoldDB" id="A0A1R1XET0"/>